<dbReference type="InterPro" id="IPR011146">
    <property type="entry name" value="HIT-like"/>
</dbReference>
<gene>
    <name evidence="3" type="ORF">IQ276_12545</name>
</gene>
<proteinExistence type="predicted"/>
<evidence type="ECO:0000313" key="4">
    <source>
        <dbReference type="Proteomes" id="UP000622533"/>
    </source>
</evidence>
<evidence type="ECO:0000256" key="1">
    <source>
        <dbReference type="PROSITE-ProRule" id="PRU00464"/>
    </source>
</evidence>
<dbReference type="InterPro" id="IPR036265">
    <property type="entry name" value="HIT-like_sf"/>
</dbReference>
<dbReference type="Gene3D" id="3.30.428.10">
    <property type="entry name" value="HIT-like"/>
    <property type="match status" value="1"/>
</dbReference>
<feature type="short sequence motif" description="Histidine triad motif" evidence="1">
    <location>
        <begin position="99"/>
        <end position="103"/>
    </location>
</feature>
<dbReference type="PROSITE" id="PS51084">
    <property type="entry name" value="HIT_2"/>
    <property type="match status" value="1"/>
</dbReference>
<dbReference type="Proteomes" id="UP000622533">
    <property type="component" value="Unassembled WGS sequence"/>
</dbReference>
<organism evidence="3 4">
    <name type="scientific">Desmonostoc muscorum LEGE 12446</name>
    <dbReference type="NCBI Taxonomy" id="1828758"/>
    <lineage>
        <taxon>Bacteria</taxon>
        <taxon>Bacillati</taxon>
        <taxon>Cyanobacteriota</taxon>
        <taxon>Cyanophyceae</taxon>
        <taxon>Nostocales</taxon>
        <taxon>Nostocaceae</taxon>
        <taxon>Desmonostoc</taxon>
    </lineage>
</organism>
<accession>A0A8J6ZKV3</accession>
<evidence type="ECO:0000313" key="3">
    <source>
        <dbReference type="EMBL" id="MBE9023225.1"/>
    </source>
</evidence>
<dbReference type="AlphaFoldDB" id="A0A8J6ZKV3"/>
<feature type="domain" description="HIT" evidence="2">
    <location>
        <begin position="12"/>
        <end position="114"/>
    </location>
</feature>
<reference evidence="3" key="1">
    <citation type="submission" date="2020-10" db="EMBL/GenBank/DDBJ databases">
        <authorList>
            <person name="Castelo-Branco R."/>
            <person name="Eusebio N."/>
            <person name="Adriana R."/>
            <person name="Vieira A."/>
            <person name="Brugerolle De Fraissinette N."/>
            <person name="Rezende De Castro R."/>
            <person name="Schneider M.P."/>
            <person name="Vasconcelos V."/>
            <person name="Leao P.N."/>
        </authorList>
    </citation>
    <scope>NUCLEOTIDE SEQUENCE</scope>
    <source>
        <strain evidence="3">LEGE 12446</strain>
    </source>
</reference>
<comment type="caution">
    <text evidence="3">The sequence shown here is derived from an EMBL/GenBank/DDBJ whole genome shotgun (WGS) entry which is preliminary data.</text>
</comment>
<keyword evidence="4" id="KW-1185">Reference proteome</keyword>
<dbReference type="GO" id="GO:0003824">
    <property type="term" value="F:catalytic activity"/>
    <property type="evidence" value="ECO:0007669"/>
    <property type="project" value="InterPro"/>
</dbReference>
<evidence type="ECO:0000259" key="2">
    <source>
        <dbReference type="PROSITE" id="PS51084"/>
    </source>
</evidence>
<dbReference type="RefSeq" id="WP_193916738.1">
    <property type="nucleotide sequence ID" value="NZ_JADEXS020000001.1"/>
</dbReference>
<protein>
    <submittedName>
        <fullName evidence="3">HIT family protein</fullName>
    </submittedName>
</protein>
<dbReference type="EMBL" id="JADEXS010000141">
    <property type="protein sequence ID" value="MBE9023225.1"/>
    <property type="molecule type" value="Genomic_DNA"/>
</dbReference>
<sequence>MTEQHEPCLICERVRVWRSGQNPYFIHEFEHSIFVIGDHQFHRGYSLILLKTHIRELHELPPPIQSALFQEVMLAGQAIVNAFSPWKMNYACYGNSEPHIHWHLFPRYESDGDRQGVPWLHASEFKHHLITPQTAQNLGQKVREHLSLLITR</sequence>
<dbReference type="Pfam" id="PF01230">
    <property type="entry name" value="HIT"/>
    <property type="match status" value="1"/>
</dbReference>
<dbReference type="SUPFAM" id="SSF54197">
    <property type="entry name" value="HIT-like"/>
    <property type="match status" value="1"/>
</dbReference>
<name>A0A8J6ZKV3_DESMC</name>